<dbReference type="InterPro" id="IPR036388">
    <property type="entry name" value="WH-like_DNA-bd_sf"/>
</dbReference>
<dbReference type="InterPro" id="IPR036390">
    <property type="entry name" value="WH_DNA-bd_sf"/>
</dbReference>
<dbReference type="SUPFAM" id="SSF46785">
    <property type="entry name" value="Winged helix' DNA-binding domain"/>
    <property type="match status" value="1"/>
</dbReference>
<evidence type="ECO:0000256" key="1">
    <source>
        <dbReference type="ARBA" id="ARBA00009437"/>
    </source>
</evidence>
<dbReference type="Pfam" id="PF03466">
    <property type="entry name" value="LysR_substrate"/>
    <property type="match status" value="1"/>
</dbReference>
<organism evidence="6">
    <name type="scientific">Xenorhabdus szentirmaii</name>
    <dbReference type="NCBI Taxonomy" id="290112"/>
    <lineage>
        <taxon>Bacteria</taxon>
        <taxon>Pseudomonadati</taxon>
        <taxon>Pseudomonadota</taxon>
        <taxon>Gammaproteobacteria</taxon>
        <taxon>Enterobacterales</taxon>
        <taxon>Morganellaceae</taxon>
        <taxon>Xenorhabdus</taxon>
    </lineage>
</organism>
<protein>
    <submittedName>
        <fullName evidence="6">LysR family transcriptional regulator</fullName>
    </submittedName>
</protein>
<dbReference type="GO" id="GO:0003700">
    <property type="term" value="F:DNA-binding transcription factor activity"/>
    <property type="evidence" value="ECO:0007669"/>
    <property type="project" value="InterPro"/>
</dbReference>
<name>A0AAW3YQI5_9GAMM</name>
<evidence type="ECO:0000259" key="5">
    <source>
        <dbReference type="PROSITE" id="PS50931"/>
    </source>
</evidence>
<dbReference type="InterPro" id="IPR005119">
    <property type="entry name" value="LysR_subst-bd"/>
</dbReference>
<evidence type="ECO:0000256" key="2">
    <source>
        <dbReference type="ARBA" id="ARBA00023015"/>
    </source>
</evidence>
<dbReference type="InterPro" id="IPR000847">
    <property type="entry name" value="LysR_HTH_N"/>
</dbReference>
<dbReference type="AlphaFoldDB" id="A0AAW3YQI5"/>
<keyword evidence="2" id="KW-0805">Transcription regulation</keyword>
<reference evidence="6" key="2">
    <citation type="journal article" date="2024" name="Toxins">
        <title>Genome Sequence Analysis of Native Xenorhabdus Strains Isolated from Entomopathogenic Nematodes in Argentina.</title>
        <authorList>
            <person name="Palma L."/>
            <person name="Frizzo L."/>
            <person name="Kaiser S."/>
            <person name="Berry C."/>
            <person name="Caballero P."/>
            <person name="Bode H.B."/>
            <person name="Del Valle E.E."/>
        </authorList>
    </citation>
    <scope>NUCLEOTIDE SEQUENCE</scope>
    <source>
        <strain evidence="6">M</strain>
    </source>
</reference>
<dbReference type="RefSeq" id="WP_323868677.1">
    <property type="nucleotide sequence ID" value="NZ_JACXBF010000128.1"/>
</dbReference>
<reference evidence="6" key="1">
    <citation type="submission" date="2020-09" db="EMBL/GenBank/DDBJ databases">
        <authorList>
            <person name="Palma L."/>
            <person name="Caballero P."/>
            <person name="Berry C."/>
            <person name="Del Valle E."/>
        </authorList>
    </citation>
    <scope>NUCLEOTIDE SEQUENCE</scope>
    <source>
        <strain evidence="6">M</strain>
    </source>
</reference>
<dbReference type="PROSITE" id="PS50931">
    <property type="entry name" value="HTH_LYSR"/>
    <property type="match status" value="1"/>
</dbReference>
<accession>A0AAW3YQI5</accession>
<dbReference type="PANTHER" id="PTHR30126">
    <property type="entry name" value="HTH-TYPE TRANSCRIPTIONAL REGULATOR"/>
    <property type="match status" value="1"/>
</dbReference>
<gene>
    <name evidence="6" type="ORF">ID854_06790</name>
</gene>
<dbReference type="Gene3D" id="1.10.10.10">
    <property type="entry name" value="Winged helix-like DNA-binding domain superfamily/Winged helix DNA-binding domain"/>
    <property type="match status" value="1"/>
</dbReference>
<keyword evidence="3" id="KW-0238">DNA-binding</keyword>
<feature type="domain" description="HTH lysR-type" evidence="5">
    <location>
        <begin position="1"/>
        <end position="59"/>
    </location>
</feature>
<comment type="similarity">
    <text evidence="1">Belongs to the LysR transcriptional regulatory family.</text>
</comment>
<proteinExistence type="inferred from homology"/>
<evidence type="ECO:0000256" key="3">
    <source>
        <dbReference type="ARBA" id="ARBA00023125"/>
    </source>
</evidence>
<dbReference type="PRINTS" id="PR00039">
    <property type="entry name" value="HTHLYSR"/>
</dbReference>
<comment type="caution">
    <text evidence="6">The sequence shown here is derived from an EMBL/GenBank/DDBJ whole genome shotgun (WGS) entry which is preliminary data.</text>
</comment>
<sequence>MNINQLRSFVEIVKNNFNITNTAEKLYTSQPTISKQIKFLEEELNVSLFIRKNNTLLALSPIGKQIYQIASNVVGQIEKIKAVVTEEEQAVNLHIATTYTQIRYKLPDVVDKFRVIYPNVSIHFHQGEPTQIADMVKHGEVDFAIGTEFMHFYADLLTLPCYRWTYSVIVPKNHPLEDIECMSIEDLARYPLITYVFGFREHSALNRVFYQSGIIPKVVLTATDAEIIKHYVRLGVGVGVIATAALDDRDLTDLSIIHLDSLIPPSFTYICLNQRAHMKNYMYDFILLYAPHLDKNTIQRCEQWQEVDCSQAVLDNLPML</sequence>
<dbReference type="Pfam" id="PF00126">
    <property type="entry name" value="HTH_1"/>
    <property type="match status" value="1"/>
</dbReference>
<dbReference type="Gene3D" id="3.40.190.10">
    <property type="entry name" value="Periplasmic binding protein-like II"/>
    <property type="match status" value="2"/>
</dbReference>
<keyword evidence="4" id="KW-0804">Transcription</keyword>
<dbReference type="GO" id="GO:0000976">
    <property type="term" value="F:transcription cis-regulatory region binding"/>
    <property type="evidence" value="ECO:0007669"/>
    <property type="project" value="TreeGrafter"/>
</dbReference>
<evidence type="ECO:0000313" key="6">
    <source>
        <dbReference type="EMBL" id="MBD2800175.1"/>
    </source>
</evidence>
<dbReference type="Proteomes" id="UP001193920">
    <property type="component" value="Unassembled WGS sequence"/>
</dbReference>
<evidence type="ECO:0000256" key="4">
    <source>
        <dbReference type="ARBA" id="ARBA00023163"/>
    </source>
</evidence>
<dbReference type="GO" id="GO:0019344">
    <property type="term" value="P:cysteine biosynthetic process"/>
    <property type="evidence" value="ECO:0007669"/>
    <property type="project" value="TreeGrafter"/>
</dbReference>
<dbReference type="EMBL" id="JACXBF010000128">
    <property type="protein sequence ID" value="MBD2800175.1"/>
    <property type="molecule type" value="Genomic_DNA"/>
</dbReference>
<dbReference type="PANTHER" id="PTHR30126:SF6">
    <property type="entry name" value="HTH-TYPE TRANSCRIPTIONAL REGULATOR CYSB-RELATED"/>
    <property type="match status" value="1"/>
</dbReference>
<dbReference type="SUPFAM" id="SSF53850">
    <property type="entry name" value="Periplasmic binding protein-like II"/>
    <property type="match status" value="1"/>
</dbReference>